<dbReference type="Pfam" id="PF21948">
    <property type="entry name" value="LplA-B_cat"/>
    <property type="match status" value="1"/>
</dbReference>
<feature type="site" description="Lowers pKa of active site Cys" evidence="5 9">
    <location>
        <position position="124"/>
    </location>
</feature>
<evidence type="ECO:0000256" key="1">
    <source>
        <dbReference type="ARBA" id="ARBA00004821"/>
    </source>
</evidence>
<dbReference type="InterPro" id="IPR045864">
    <property type="entry name" value="aa-tRNA-synth_II/BPL/LPL"/>
</dbReference>
<dbReference type="PIRSF" id="PIRSF016262">
    <property type="entry name" value="LPLase"/>
    <property type="match status" value="1"/>
</dbReference>
<comment type="similarity">
    <text evidence="5 6">Belongs to the LipB family.</text>
</comment>
<dbReference type="AlphaFoldDB" id="A0A2Y9A1X4"/>
<comment type="function">
    <text evidence="4 5 6">Catalyzes the transfer of endogenously produced octanoic acid from octanoyl-acyl-carrier-protein onto the lipoyl domains of lipoate-dependent enzymes. Lipoyl-ACP can also act as a substrate although octanoyl-ACP is likely to be the physiological substrate.</text>
</comment>
<dbReference type="HAMAP" id="MF_00013">
    <property type="entry name" value="LipB"/>
    <property type="match status" value="1"/>
</dbReference>
<evidence type="ECO:0000256" key="3">
    <source>
        <dbReference type="ARBA" id="ARBA00023315"/>
    </source>
</evidence>
<reference evidence="12 13" key="1">
    <citation type="submission" date="2016-10" db="EMBL/GenBank/DDBJ databases">
        <authorList>
            <person name="Cai Z."/>
        </authorList>
    </citation>
    <scope>NUCLEOTIDE SEQUENCE [LARGE SCALE GENOMIC DNA]</scope>
    <source>
        <strain evidence="12 13">CGMCC 1.10826</strain>
    </source>
</reference>
<evidence type="ECO:0000256" key="6">
    <source>
        <dbReference type="PIRNR" id="PIRNR016262"/>
    </source>
</evidence>
<proteinExistence type="inferred from homology"/>
<name>A0A2Y9A1X4_9MICO</name>
<evidence type="ECO:0000313" key="13">
    <source>
        <dbReference type="Proteomes" id="UP000250222"/>
    </source>
</evidence>
<dbReference type="InterPro" id="IPR004143">
    <property type="entry name" value="BPL_LPL_catalytic"/>
</dbReference>
<dbReference type="InterPro" id="IPR020605">
    <property type="entry name" value="Octanoyltransferase_CS"/>
</dbReference>
<comment type="miscellaneous">
    <text evidence="5">In the reaction, the free carboxyl group of octanoic acid is attached via an amide linkage to the epsilon-amino group of a specific lysine residue of lipoyl domains of lipoate-dependent enzymes.</text>
</comment>
<evidence type="ECO:0000256" key="2">
    <source>
        <dbReference type="ARBA" id="ARBA00022679"/>
    </source>
</evidence>
<dbReference type="SUPFAM" id="SSF55681">
    <property type="entry name" value="Class II aaRS and biotin synthetases"/>
    <property type="match status" value="1"/>
</dbReference>
<protein>
    <recommendedName>
        <fullName evidence="5 6">Octanoyltransferase</fullName>
        <ecNumber evidence="5 6">2.3.1.181</ecNumber>
    </recommendedName>
    <alternativeName>
        <fullName evidence="5">Lipoate-protein ligase B</fullName>
    </alternativeName>
    <alternativeName>
        <fullName evidence="5">Lipoyl/octanoyl transferase</fullName>
    </alternativeName>
    <alternativeName>
        <fullName evidence="5">Octanoyl-[acyl-carrier-protein]-protein N-octanoyltransferase</fullName>
    </alternativeName>
</protein>
<dbReference type="PANTHER" id="PTHR10993:SF7">
    <property type="entry name" value="LIPOYLTRANSFERASE 2, MITOCHONDRIAL-RELATED"/>
    <property type="match status" value="1"/>
</dbReference>
<keyword evidence="3 5" id="KW-0012">Acyltransferase</keyword>
<dbReference type="PANTHER" id="PTHR10993">
    <property type="entry name" value="OCTANOYLTRANSFERASE"/>
    <property type="match status" value="1"/>
</dbReference>
<dbReference type="EMBL" id="UETB01000001">
    <property type="protein sequence ID" value="SSA36489.1"/>
    <property type="molecule type" value="Genomic_DNA"/>
</dbReference>
<evidence type="ECO:0000256" key="4">
    <source>
        <dbReference type="ARBA" id="ARBA00024732"/>
    </source>
</evidence>
<feature type="domain" description="BPL/LPL catalytic" evidence="11">
    <location>
        <begin position="20"/>
        <end position="197"/>
    </location>
</feature>
<gene>
    <name evidence="5" type="primary">lipB</name>
    <name evidence="12" type="ORF">SAMN05216184_101151</name>
</gene>
<dbReference type="NCBIfam" id="TIGR00214">
    <property type="entry name" value="lipB"/>
    <property type="match status" value="1"/>
</dbReference>
<feature type="binding site" evidence="5 8">
    <location>
        <begin position="58"/>
        <end position="65"/>
    </location>
    <ligand>
        <name>substrate</name>
    </ligand>
</feature>
<dbReference type="UniPathway" id="UPA00538">
    <property type="reaction ID" value="UER00592"/>
</dbReference>
<feature type="active site" description="Acyl-thioester intermediate" evidence="5 7">
    <location>
        <position position="158"/>
    </location>
</feature>
<dbReference type="InterPro" id="IPR000544">
    <property type="entry name" value="Octanoyltransferase"/>
</dbReference>
<feature type="binding site" evidence="5 8">
    <location>
        <begin position="140"/>
        <end position="142"/>
    </location>
    <ligand>
        <name>substrate</name>
    </ligand>
</feature>
<dbReference type="Gene3D" id="3.30.930.10">
    <property type="entry name" value="Bira Bifunctional Protein, Domain 2"/>
    <property type="match status" value="1"/>
</dbReference>
<evidence type="ECO:0000259" key="11">
    <source>
        <dbReference type="PROSITE" id="PS51733"/>
    </source>
</evidence>
<keyword evidence="2 5" id="KW-0808">Transferase</keyword>
<keyword evidence="13" id="KW-1185">Reference proteome</keyword>
<organism evidence="12 13">
    <name type="scientific">Georgenia satyanarayanai</name>
    <dbReference type="NCBI Taxonomy" id="860221"/>
    <lineage>
        <taxon>Bacteria</taxon>
        <taxon>Bacillati</taxon>
        <taxon>Actinomycetota</taxon>
        <taxon>Actinomycetes</taxon>
        <taxon>Micrococcales</taxon>
        <taxon>Bogoriellaceae</taxon>
        <taxon>Georgenia</taxon>
    </lineage>
</organism>
<comment type="catalytic activity">
    <reaction evidence="5 6">
        <text>octanoyl-[ACP] + L-lysyl-[protein] = N(6)-octanoyl-L-lysyl-[protein] + holo-[ACP] + H(+)</text>
        <dbReference type="Rhea" id="RHEA:17665"/>
        <dbReference type="Rhea" id="RHEA-COMP:9636"/>
        <dbReference type="Rhea" id="RHEA-COMP:9685"/>
        <dbReference type="Rhea" id="RHEA-COMP:9752"/>
        <dbReference type="Rhea" id="RHEA-COMP:9928"/>
        <dbReference type="ChEBI" id="CHEBI:15378"/>
        <dbReference type="ChEBI" id="CHEBI:29969"/>
        <dbReference type="ChEBI" id="CHEBI:64479"/>
        <dbReference type="ChEBI" id="CHEBI:78463"/>
        <dbReference type="ChEBI" id="CHEBI:78809"/>
        <dbReference type="EC" id="2.3.1.181"/>
    </reaction>
</comment>
<evidence type="ECO:0000256" key="5">
    <source>
        <dbReference type="HAMAP-Rule" id="MF_00013"/>
    </source>
</evidence>
<evidence type="ECO:0000256" key="10">
    <source>
        <dbReference type="SAM" id="MobiDB-lite"/>
    </source>
</evidence>
<accession>A0A2Y9A1X4</accession>
<dbReference type="PROSITE" id="PS51733">
    <property type="entry name" value="BPL_LPL_CATALYTIC"/>
    <property type="match status" value="1"/>
</dbReference>
<dbReference type="EC" id="2.3.1.181" evidence="5 6"/>
<evidence type="ECO:0000313" key="12">
    <source>
        <dbReference type="EMBL" id="SSA36489.1"/>
    </source>
</evidence>
<evidence type="ECO:0000256" key="7">
    <source>
        <dbReference type="PIRSR" id="PIRSR016262-1"/>
    </source>
</evidence>
<evidence type="ECO:0000256" key="8">
    <source>
        <dbReference type="PIRSR" id="PIRSR016262-2"/>
    </source>
</evidence>
<dbReference type="GO" id="GO:0009249">
    <property type="term" value="P:protein lipoylation"/>
    <property type="evidence" value="ECO:0007669"/>
    <property type="project" value="InterPro"/>
</dbReference>
<comment type="pathway">
    <text evidence="1 5 6">Protein modification; protein lipoylation via endogenous pathway; protein N(6)-(lipoyl)lysine from octanoyl-[acyl-carrier-protein]: step 1/2.</text>
</comment>
<dbReference type="GO" id="GO:0005737">
    <property type="term" value="C:cytoplasm"/>
    <property type="evidence" value="ECO:0007669"/>
    <property type="project" value="UniProtKB-SubCell"/>
</dbReference>
<evidence type="ECO:0000256" key="9">
    <source>
        <dbReference type="PIRSR" id="PIRSR016262-3"/>
    </source>
</evidence>
<feature type="region of interest" description="Disordered" evidence="10">
    <location>
        <begin position="196"/>
        <end position="221"/>
    </location>
</feature>
<keyword evidence="5" id="KW-0963">Cytoplasm</keyword>
<dbReference type="CDD" id="cd16444">
    <property type="entry name" value="LipB"/>
    <property type="match status" value="1"/>
</dbReference>
<dbReference type="NCBIfam" id="NF010925">
    <property type="entry name" value="PRK14345.1"/>
    <property type="match status" value="1"/>
</dbReference>
<dbReference type="GO" id="GO:0033819">
    <property type="term" value="F:lipoyl(octanoyl) transferase activity"/>
    <property type="evidence" value="ECO:0007669"/>
    <property type="project" value="UniProtKB-EC"/>
</dbReference>
<sequence length="221" mass="22895">MGFRDVWALQREIHDDVVTGRRPDTVLLLEHASVYTAGRRTARSERPTDGSDVVDVDRGGRLTWHGPGQLVAYPIVRLADPVDVVAYVRALEQAVIDTAAEWGVTGGRVPGRSGVWVAGTPERKLAAVGVRVARGVTMHGVAVNADADLSPFSSIVPCGISDAGVTSLAMEAGRPVTVLDVADAVERHLPAAVAPCLASPPDDGAPPSGPAVLAPSAVPAP</sequence>
<comment type="subcellular location">
    <subcellularLocation>
        <location evidence="5">Cytoplasm</location>
    </subcellularLocation>
</comment>
<dbReference type="PROSITE" id="PS01313">
    <property type="entry name" value="LIPB"/>
    <property type="match status" value="1"/>
</dbReference>
<feature type="compositionally biased region" description="Low complexity" evidence="10">
    <location>
        <begin position="210"/>
        <end position="221"/>
    </location>
</feature>
<feature type="binding site" evidence="5 8">
    <location>
        <begin position="127"/>
        <end position="129"/>
    </location>
    <ligand>
        <name>substrate</name>
    </ligand>
</feature>
<dbReference type="Proteomes" id="UP000250222">
    <property type="component" value="Unassembled WGS sequence"/>
</dbReference>